<name>A0A2N8P0W1_STREU</name>
<comment type="caution">
    <text evidence="2">The sequence shown here is derived from an EMBL/GenBank/DDBJ whole genome shotgun (WGS) entry which is preliminary data.</text>
</comment>
<reference evidence="3" key="2">
    <citation type="submission" date="2015-07" db="EMBL/GenBank/DDBJ databases">
        <authorList>
            <person name="Graham D.E."/>
            <person name="Giannone R.J."/>
            <person name="Gulvik C.A."/>
            <person name="Hettich R.L."/>
            <person name="Klingeman D.M."/>
            <person name="Mahan K.M."/>
            <person name="Parry R.J."/>
            <person name="Spain J.C."/>
        </authorList>
    </citation>
    <scope>NUCLEOTIDE SEQUENCE [LARGE SCALE GENOMIC DNA]</scope>
    <source>
        <strain evidence="3">ATCC 27428</strain>
    </source>
</reference>
<evidence type="ECO:0000313" key="4">
    <source>
        <dbReference type="Proteomes" id="UP000528608"/>
    </source>
</evidence>
<sequence length="215" mass="22590">MGKAMHAGRAKRWSKLAAVPVGVLASGAMVLGATHATVTASTWNEGNTIASGKWSKAEVNSNKADQAFINVSALEPGQSGSAVVEYTFASDIGGVEGQEGMLMLKDMTAKDAGGNPVGNVKDSDLAQYLKLQFTIKNLSTGKVDDTGINSVARLAQEGEGEDASVQLWRKLLDEDKTKNKYEVTVQWTLDANAPVKAQKSTVGFSLGATVDDLKG</sequence>
<reference evidence="1 4" key="3">
    <citation type="submission" date="2020-08" db="EMBL/GenBank/DDBJ databases">
        <title>Genomic Encyclopedia of Type Strains, Phase III (KMG-III): the genomes of soil and plant-associated and newly described type strains.</title>
        <authorList>
            <person name="Whitman W."/>
        </authorList>
    </citation>
    <scope>NUCLEOTIDE SEQUENCE [LARGE SCALE GENOMIC DNA]</scope>
    <source>
        <strain evidence="1 4">CECT 3259</strain>
    </source>
</reference>
<evidence type="ECO:0000313" key="3">
    <source>
        <dbReference type="Proteomes" id="UP000235945"/>
    </source>
</evidence>
<dbReference type="EMBL" id="LGUI01000002">
    <property type="protein sequence ID" value="PNE34651.1"/>
    <property type="molecule type" value="Genomic_DNA"/>
</dbReference>
<keyword evidence="3" id="KW-1185">Reference proteome</keyword>
<proteinExistence type="predicted"/>
<protein>
    <submittedName>
        <fullName evidence="2">Uncharacterized protein</fullName>
    </submittedName>
</protein>
<organism evidence="2 3">
    <name type="scientific">Streptomyces eurocidicus</name>
    <name type="common">Streptoverticillium eurocidicus</name>
    <dbReference type="NCBI Taxonomy" id="66423"/>
    <lineage>
        <taxon>Bacteria</taxon>
        <taxon>Bacillati</taxon>
        <taxon>Actinomycetota</taxon>
        <taxon>Actinomycetes</taxon>
        <taxon>Kitasatosporales</taxon>
        <taxon>Streptomycetaceae</taxon>
        <taxon>Streptomyces</taxon>
    </lineage>
</organism>
<dbReference type="EMBL" id="JACHJF010000021">
    <property type="protein sequence ID" value="MBB5121767.1"/>
    <property type="molecule type" value="Genomic_DNA"/>
</dbReference>
<dbReference type="Proteomes" id="UP000528608">
    <property type="component" value="Unassembled WGS sequence"/>
</dbReference>
<reference evidence="2" key="1">
    <citation type="submission" date="2015-07" db="EMBL/GenBank/DDBJ databases">
        <authorList>
            <person name="Noorani M."/>
        </authorList>
    </citation>
    <scope>NUCLEOTIDE SEQUENCE [LARGE SCALE GENOMIC DNA]</scope>
    <source>
        <strain evidence="2">ATCC 27428</strain>
    </source>
</reference>
<evidence type="ECO:0000313" key="1">
    <source>
        <dbReference type="EMBL" id="MBB5121767.1"/>
    </source>
</evidence>
<gene>
    <name evidence="2" type="ORF">AF335_08955</name>
    <name evidence="1" type="ORF">FHS36_005236</name>
</gene>
<accession>A0A2N8P0W1</accession>
<dbReference type="AlphaFoldDB" id="A0A2N8P0W1"/>
<dbReference type="Proteomes" id="UP000235945">
    <property type="component" value="Unassembled WGS sequence"/>
</dbReference>
<evidence type="ECO:0000313" key="2">
    <source>
        <dbReference type="EMBL" id="PNE34651.1"/>
    </source>
</evidence>
<dbReference type="RefSeq" id="WP_102917753.1">
    <property type="nucleotide sequence ID" value="NZ_JACHJF010000021.1"/>
</dbReference>